<feature type="compositionally biased region" description="Basic and acidic residues" evidence="1">
    <location>
        <begin position="355"/>
        <end position="373"/>
    </location>
</feature>
<dbReference type="OrthoDB" id="4954868at2"/>
<protein>
    <recommendedName>
        <fullName evidence="4">DUF4192 domain-containing protein</fullName>
    </recommendedName>
</protein>
<dbReference type="Proteomes" id="UP000198122">
    <property type="component" value="Unassembled WGS sequence"/>
</dbReference>
<proteinExistence type="predicted"/>
<feature type="region of interest" description="Disordered" evidence="1">
    <location>
        <begin position="355"/>
        <end position="379"/>
    </location>
</feature>
<accession>A0A212T598</accession>
<dbReference type="RefSeq" id="WP_088817408.1">
    <property type="nucleotide sequence ID" value="NZ_FYEZ01000001.1"/>
</dbReference>
<name>A0A212T598_9MICO</name>
<sequence>MTTTTRVRDVPDLLAVVPLLLGFEPARAAVLLSPTPSGHVALQRVPLPDDPLALGEDPLEAAVGLLGAVRAGLPEPPAGPTSLVVYLDDPGDLLVVGPVLEQVADRLWAAGREVVGPVVVCEGVWWVPECSCDDPFCGEPAPVPLPHESAAATALVAAGAVVHGSVEAMLAPWSVRDERPAGEELLAGAEAAWTSGRPAEELWPEAFAAVGRMLVEGDWAPDDGELARVLHVLADVQARDAVIAFVRPQDLPASLLDERVWAVASEVLTEAVDGHETPSTAESWRAHPLTSNLRAALARTPWSMSAPLACLAAVWAWGHGDGLVARHLCERALRADPAHRLAGLVLQLVHHGIRMDGTRPGHDPDTDPARHGAESGGRA</sequence>
<dbReference type="InterPro" id="IPR025447">
    <property type="entry name" value="DUF4192"/>
</dbReference>
<reference evidence="2 3" key="1">
    <citation type="submission" date="2017-06" db="EMBL/GenBank/DDBJ databases">
        <authorList>
            <person name="Kim H.J."/>
            <person name="Triplett B.A."/>
        </authorList>
    </citation>
    <scope>NUCLEOTIDE SEQUENCE [LARGE SCALE GENOMIC DNA]</scope>
    <source>
        <strain evidence="2 3">DSM 22179</strain>
    </source>
</reference>
<evidence type="ECO:0008006" key="4">
    <source>
        <dbReference type="Google" id="ProtNLM"/>
    </source>
</evidence>
<evidence type="ECO:0000313" key="2">
    <source>
        <dbReference type="EMBL" id="SNC61001.1"/>
    </source>
</evidence>
<organism evidence="2 3">
    <name type="scientific">Kytococcus aerolatus</name>
    <dbReference type="NCBI Taxonomy" id="592308"/>
    <lineage>
        <taxon>Bacteria</taxon>
        <taxon>Bacillati</taxon>
        <taxon>Actinomycetota</taxon>
        <taxon>Actinomycetes</taxon>
        <taxon>Micrococcales</taxon>
        <taxon>Kytococcaceae</taxon>
        <taxon>Kytococcus</taxon>
    </lineage>
</organism>
<keyword evidence="3" id="KW-1185">Reference proteome</keyword>
<dbReference type="EMBL" id="FYEZ01000001">
    <property type="protein sequence ID" value="SNC61001.1"/>
    <property type="molecule type" value="Genomic_DNA"/>
</dbReference>
<dbReference type="Pfam" id="PF13830">
    <property type="entry name" value="DUF4192"/>
    <property type="match status" value="1"/>
</dbReference>
<evidence type="ECO:0000313" key="3">
    <source>
        <dbReference type="Proteomes" id="UP000198122"/>
    </source>
</evidence>
<dbReference type="AlphaFoldDB" id="A0A212T598"/>
<gene>
    <name evidence="2" type="ORF">SAMN05445756_0393</name>
</gene>
<evidence type="ECO:0000256" key="1">
    <source>
        <dbReference type="SAM" id="MobiDB-lite"/>
    </source>
</evidence>